<evidence type="ECO:0000313" key="2">
    <source>
        <dbReference type="Proteomes" id="UP000831768"/>
    </source>
</evidence>
<dbReference type="InterPro" id="IPR043853">
    <property type="entry name" value="DUF5815"/>
</dbReference>
<organism evidence="1 2">
    <name type="scientific">Halocatena salina</name>
    <dbReference type="NCBI Taxonomy" id="2934340"/>
    <lineage>
        <taxon>Archaea</taxon>
        <taxon>Methanobacteriati</taxon>
        <taxon>Methanobacteriota</taxon>
        <taxon>Stenosarchaea group</taxon>
        <taxon>Halobacteria</taxon>
        <taxon>Halobacteriales</taxon>
        <taxon>Natronomonadaceae</taxon>
        <taxon>Halocatena</taxon>
    </lineage>
</organism>
<dbReference type="Pfam" id="PF19132">
    <property type="entry name" value="DUF5815"/>
    <property type="match status" value="1"/>
</dbReference>
<dbReference type="RefSeq" id="WP_247994140.1">
    <property type="nucleotide sequence ID" value="NZ_CP096019.1"/>
</dbReference>
<dbReference type="EMBL" id="CP096019">
    <property type="protein sequence ID" value="UPM43473.1"/>
    <property type="molecule type" value="Genomic_DNA"/>
</dbReference>
<dbReference type="GeneID" id="71927034"/>
<accession>A0A8U0A6A2</accession>
<sequence length="176" mass="19482">MAEPRVPGGEASELSLPCGESIDYHDLDMGLREIACGCGETHAVVLDIHPLSRFVPEDLVAVLDDAIETTDGTPFGTMHVMGMVMEEFPDRVTSADASDDGTVGFTRVWLTDDDARRLHEVVVELVVELMEHAISHTDDDAATAEFESQMLEFDVTAFVDEYRTHREFEDEHDTPA</sequence>
<dbReference type="AlphaFoldDB" id="A0A8U0A6A2"/>
<gene>
    <name evidence="1" type="ORF">MW046_03265</name>
</gene>
<dbReference type="KEGG" id="haad:MW046_03265"/>
<proteinExistence type="predicted"/>
<name>A0A8U0A6A2_9EURY</name>
<evidence type="ECO:0000313" key="1">
    <source>
        <dbReference type="EMBL" id="UPM43473.1"/>
    </source>
</evidence>
<keyword evidence="2" id="KW-1185">Reference proteome</keyword>
<reference evidence="1" key="1">
    <citation type="submission" date="2022-04" db="EMBL/GenBank/DDBJ databases">
        <title>Halocatena sp. nov., isolated from a salt lake.</title>
        <authorList>
            <person name="Cui H.-L."/>
        </authorList>
    </citation>
    <scope>NUCLEOTIDE SEQUENCE</scope>
    <source>
        <strain evidence="1">AD-1</strain>
    </source>
</reference>
<dbReference type="Proteomes" id="UP000831768">
    <property type="component" value="Chromosome"/>
</dbReference>
<protein>
    <submittedName>
        <fullName evidence="1">DUF5815 family protein</fullName>
    </submittedName>
</protein>